<dbReference type="EMBL" id="CP059319">
    <property type="protein sequence ID" value="QTH19811.1"/>
    <property type="molecule type" value="Genomic_DNA"/>
</dbReference>
<dbReference type="RefSeq" id="WP_208631673.1">
    <property type="nucleotide sequence ID" value="NZ_CP059319.1"/>
</dbReference>
<evidence type="ECO:0000313" key="1">
    <source>
        <dbReference type="EMBL" id="QTH19691.1"/>
    </source>
</evidence>
<reference evidence="1" key="1">
    <citation type="submission" date="2020-07" db="EMBL/GenBank/DDBJ databases">
        <authorList>
            <person name="Camacho E."/>
        </authorList>
    </citation>
    <scope>NUCLEOTIDE SEQUENCE</scope>
    <source>
        <strain evidence="1">MPO218</strain>
    </source>
</reference>
<sequence length="92" mass="10419">MTTPAGQVGLNCPHCGDNLTRTYVARSYPCPGGHRRTRYCNRCHEQNATIEHVVNVRRKSLIIDLESLEPSTGRLIRAMLRELKVPFTNLVD</sequence>
<reference evidence="1" key="2">
    <citation type="submission" date="2021-04" db="EMBL/GenBank/DDBJ databases">
        <title>Isolation and genomic analysis of the ibuprofen-degrading bacterium Sphingomonas strain MPO218.</title>
        <authorList>
            <person name="Aulestia M."/>
            <person name="Flores A."/>
            <person name="Mangas E.L."/>
            <person name="Perez-Pulido A.J."/>
            <person name="Santero E."/>
            <person name="Camacho E.M."/>
        </authorList>
    </citation>
    <scope>NUCLEOTIDE SEQUENCE</scope>
    <source>
        <strain evidence="1">MPO218</strain>
    </source>
</reference>
<evidence type="ECO:0000313" key="2">
    <source>
        <dbReference type="EMBL" id="QTH19811.1"/>
    </source>
</evidence>
<dbReference type="Proteomes" id="UP000664914">
    <property type="component" value="Chromosome"/>
</dbReference>
<dbReference type="AlphaFoldDB" id="A0A975D027"/>
<proteinExistence type="predicted"/>
<name>A0A975D027_9SPHN</name>
<organism evidence="1 3">
    <name type="scientific">Rhizorhabdus wittichii</name>
    <dbReference type="NCBI Taxonomy" id="160791"/>
    <lineage>
        <taxon>Bacteria</taxon>
        <taxon>Pseudomonadati</taxon>
        <taxon>Pseudomonadota</taxon>
        <taxon>Alphaproteobacteria</taxon>
        <taxon>Sphingomonadales</taxon>
        <taxon>Sphingomonadaceae</taxon>
        <taxon>Rhizorhabdus</taxon>
    </lineage>
</organism>
<protein>
    <submittedName>
        <fullName evidence="1">Uncharacterized protein</fullName>
    </submittedName>
</protein>
<evidence type="ECO:0000313" key="3">
    <source>
        <dbReference type="Proteomes" id="UP000664914"/>
    </source>
</evidence>
<gene>
    <name evidence="1" type="ORF">HRJ34_15065</name>
    <name evidence="2" type="ORF">HRJ34_15715</name>
</gene>
<dbReference type="EMBL" id="CP059319">
    <property type="protein sequence ID" value="QTH19691.1"/>
    <property type="molecule type" value="Genomic_DNA"/>
</dbReference>
<accession>A0A975D027</accession>